<dbReference type="PRINTS" id="PR00045">
    <property type="entry name" value="SIGMA54FCT"/>
</dbReference>
<dbReference type="InterPro" id="IPR007046">
    <property type="entry name" value="RNA_pol_sigma_54_core-bd"/>
</dbReference>
<keyword evidence="8" id="KW-0804">Transcription</keyword>
<dbReference type="Pfam" id="PF04552">
    <property type="entry name" value="Sigma54_DBD"/>
    <property type="match status" value="1"/>
</dbReference>
<dbReference type="Gene3D" id="1.10.10.1330">
    <property type="entry name" value="RNA polymerase sigma-54 factor, core-binding domain"/>
    <property type="match status" value="1"/>
</dbReference>
<keyword evidence="12" id="KW-1185">Reference proteome</keyword>
<comment type="similarity">
    <text evidence="1">Belongs to the sigma-54 factor family.</text>
</comment>
<evidence type="ECO:0000259" key="10">
    <source>
        <dbReference type="Pfam" id="PF04963"/>
    </source>
</evidence>
<organism evidence="11 12">
    <name type="scientific">Sporolactobacillus mangiferae</name>
    <dbReference type="NCBI Taxonomy" id="2940498"/>
    <lineage>
        <taxon>Bacteria</taxon>
        <taxon>Bacillati</taxon>
        <taxon>Bacillota</taxon>
        <taxon>Bacilli</taxon>
        <taxon>Bacillales</taxon>
        <taxon>Sporolactobacillaceae</taxon>
        <taxon>Sporolactobacillus</taxon>
    </lineage>
</organism>
<feature type="domain" description="RNA polymerase sigma factor 54 core-binding" evidence="10">
    <location>
        <begin position="72"/>
        <end position="257"/>
    </location>
</feature>
<evidence type="ECO:0000256" key="3">
    <source>
        <dbReference type="ARBA" id="ARBA00022679"/>
    </source>
</evidence>
<keyword evidence="2" id="KW-0240">DNA-directed RNA polymerase</keyword>
<dbReference type="Proteomes" id="UP001203004">
    <property type="component" value="Unassembled WGS sequence"/>
</dbReference>
<evidence type="ECO:0000256" key="7">
    <source>
        <dbReference type="ARBA" id="ARBA00023125"/>
    </source>
</evidence>
<keyword evidence="3" id="KW-0808">Transferase</keyword>
<evidence type="ECO:0000256" key="4">
    <source>
        <dbReference type="ARBA" id="ARBA00022695"/>
    </source>
</evidence>
<dbReference type="PIRSF" id="PIRSF000774">
    <property type="entry name" value="RpoN"/>
    <property type="match status" value="1"/>
</dbReference>
<accession>A0ABT0MBK3</accession>
<evidence type="ECO:0000313" key="12">
    <source>
        <dbReference type="Proteomes" id="UP001203004"/>
    </source>
</evidence>
<name>A0ABT0MBK3_9BACL</name>
<sequence length="433" mass="49244">MGLVLVQKQSQKLKLTPALYQSMQILRCNTEELSRLIHEKAMENPLMQVSDHADRYDYFLPDEEKKSASEVIEEMIAESTDFRERLHRDLHQMKLSAGLLSAADLLIDSLNDRGLLEDDPKTILERFNRFDVKPESALAAVQALDPAGIGARSLTESLLLQLRRLEPRCSLAETILSDFSDCFLNEGWTELARLLGVTRKAIDQAIETIQTLNPYPLSGIEEDSPQYLIPDVLILKRGGDLICEIDDRYLPAVSVNSKDYTRYMENADAETKHYLKEKFEEVSWLLSGISRRRQTLMRLAHLIMIHQKDYFMTGKCSSLCPFTMKQAAEQLSIHESTVSRAAAGKYIQTNYGIFSMKKFFVRACHTKKGTHSAFQIQAEIKRLIDGENQKKPFSDQTLVQLLAESGIRCSRRVVAKYRQACGIGSTIERKEAN</sequence>
<keyword evidence="6" id="KW-0731">Sigma factor</keyword>
<evidence type="ECO:0000256" key="6">
    <source>
        <dbReference type="ARBA" id="ARBA00023082"/>
    </source>
</evidence>
<evidence type="ECO:0000256" key="8">
    <source>
        <dbReference type="ARBA" id="ARBA00023163"/>
    </source>
</evidence>
<evidence type="ECO:0000259" key="9">
    <source>
        <dbReference type="Pfam" id="PF04552"/>
    </source>
</evidence>
<dbReference type="Gene3D" id="1.10.10.60">
    <property type="entry name" value="Homeodomain-like"/>
    <property type="match status" value="1"/>
</dbReference>
<feature type="domain" description="RNA polymerase sigma factor 54 DNA-binding" evidence="9">
    <location>
        <begin position="273"/>
        <end position="430"/>
    </location>
</feature>
<dbReference type="NCBIfam" id="TIGR02395">
    <property type="entry name" value="rpoN_sigma"/>
    <property type="match status" value="1"/>
</dbReference>
<evidence type="ECO:0000256" key="2">
    <source>
        <dbReference type="ARBA" id="ARBA00022478"/>
    </source>
</evidence>
<keyword evidence="7" id="KW-0238">DNA-binding</keyword>
<dbReference type="EMBL" id="JAMAST010000012">
    <property type="protein sequence ID" value="MCL1632251.1"/>
    <property type="molecule type" value="Genomic_DNA"/>
</dbReference>
<keyword evidence="5" id="KW-0805">Transcription regulation</keyword>
<dbReference type="RefSeq" id="WP_249101791.1">
    <property type="nucleotide sequence ID" value="NZ_JAMAST010000012.1"/>
</dbReference>
<dbReference type="PANTHER" id="PTHR32248">
    <property type="entry name" value="RNA POLYMERASE SIGMA-54 FACTOR"/>
    <property type="match status" value="1"/>
</dbReference>
<gene>
    <name evidence="11" type="primary">rpoN</name>
    <name evidence="11" type="ORF">M3N64_09905</name>
</gene>
<evidence type="ECO:0000313" key="11">
    <source>
        <dbReference type="EMBL" id="MCL1632251.1"/>
    </source>
</evidence>
<proteinExistence type="inferred from homology"/>
<comment type="caution">
    <text evidence="11">The sequence shown here is derived from an EMBL/GenBank/DDBJ whole genome shotgun (WGS) entry which is preliminary data.</text>
</comment>
<keyword evidence="4" id="KW-0548">Nucleotidyltransferase</keyword>
<dbReference type="PANTHER" id="PTHR32248:SF4">
    <property type="entry name" value="RNA POLYMERASE SIGMA-54 FACTOR"/>
    <property type="match status" value="1"/>
</dbReference>
<dbReference type="Pfam" id="PF04963">
    <property type="entry name" value="Sigma54_CBD"/>
    <property type="match status" value="1"/>
</dbReference>
<dbReference type="Pfam" id="PF00309">
    <property type="entry name" value="Sigma54_AID"/>
    <property type="match status" value="1"/>
</dbReference>
<dbReference type="PROSITE" id="PS50044">
    <property type="entry name" value="SIGMA54_3"/>
    <property type="match status" value="1"/>
</dbReference>
<dbReference type="InterPro" id="IPR000394">
    <property type="entry name" value="RNA_pol_sigma_54"/>
</dbReference>
<reference evidence="11 12" key="1">
    <citation type="submission" date="2022-05" db="EMBL/GenBank/DDBJ databases">
        <title>Sporolactobacillus sp nov CPB3-1, isolated from tree bark (Mangifera indica L.).</title>
        <authorList>
            <person name="Phuengjayaem S."/>
            <person name="Tanasupawat S."/>
        </authorList>
    </citation>
    <scope>NUCLEOTIDE SEQUENCE [LARGE SCALE GENOMIC DNA]</scope>
    <source>
        <strain evidence="11 12">CPB3-1</strain>
    </source>
</reference>
<protein>
    <submittedName>
        <fullName evidence="11">RNA polymerase factor sigma-54</fullName>
    </submittedName>
</protein>
<evidence type="ECO:0000256" key="5">
    <source>
        <dbReference type="ARBA" id="ARBA00023015"/>
    </source>
</evidence>
<evidence type="ECO:0000256" key="1">
    <source>
        <dbReference type="ARBA" id="ARBA00008798"/>
    </source>
</evidence>
<dbReference type="InterPro" id="IPR007634">
    <property type="entry name" value="RNA_pol_sigma_54_DNA-bd"/>
</dbReference>
<dbReference type="InterPro" id="IPR038709">
    <property type="entry name" value="RpoN_core-bd_sf"/>
</dbReference>